<organism evidence="2 3">
    <name type="scientific">Gymnopilus junonius</name>
    <name type="common">Spectacular rustgill mushroom</name>
    <name type="synonym">Gymnopilus spectabilis subsp. junonius</name>
    <dbReference type="NCBI Taxonomy" id="109634"/>
    <lineage>
        <taxon>Eukaryota</taxon>
        <taxon>Fungi</taxon>
        <taxon>Dikarya</taxon>
        <taxon>Basidiomycota</taxon>
        <taxon>Agaricomycotina</taxon>
        <taxon>Agaricomycetes</taxon>
        <taxon>Agaricomycetidae</taxon>
        <taxon>Agaricales</taxon>
        <taxon>Agaricineae</taxon>
        <taxon>Hymenogastraceae</taxon>
        <taxon>Gymnopilus</taxon>
    </lineage>
</organism>
<accession>A0A9P5NUK7</accession>
<proteinExistence type="predicted"/>
<keyword evidence="1" id="KW-0472">Membrane</keyword>
<keyword evidence="3" id="KW-1185">Reference proteome</keyword>
<reference evidence="2" key="1">
    <citation type="submission" date="2020-11" db="EMBL/GenBank/DDBJ databases">
        <authorList>
            <consortium name="DOE Joint Genome Institute"/>
            <person name="Ahrendt S."/>
            <person name="Riley R."/>
            <person name="Andreopoulos W."/>
            <person name="LaButti K."/>
            <person name="Pangilinan J."/>
            <person name="Ruiz-duenas F.J."/>
            <person name="Barrasa J.M."/>
            <person name="Sanchez-Garcia M."/>
            <person name="Camarero S."/>
            <person name="Miyauchi S."/>
            <person name="Serrano A."/>
            <person name="Linde D."/>
            <person name="Babiker R."/>
            <person name="Drula E."/>
            <person name="Ayuso-Fernandez I."/>
            <person name="Pacheco R."/>
            <person name="Padilla G."/>
            <person name="Ferreira P."/>
            <person name="Barriuso J."/>
            <person name="Kellner H."/>
            <person name="Castanera R."/>
            <person name="Alfaro M."/>
            <person name="Ramirez L."/>
            <person name="Pisabarro A.G."/>
            <person name="Kuo A."/>
            <person name="Tritt A."/>
            <person name="Lipzen A."/>
            <person name="He G."/>
            <person name="Yan M."/>
            <person name="Ng V."/>
            <person name="Cullen D."/>
            <person name="Martin F."/>
            <person name="Rosso M.-N."/>
            <person name="Henrissat B."/>
            <person name="Hibbett D."/>
            <person name="Martinez A.T."/>
            <person name="Grigoriev I.V."/>
        </authorList>
    </citation>
    <scope>NUCLEOTIDE SEQUENCE</scope>
    <source>
        <strain evidence="2">AH 44721</strain>
    </source>
</reference>
<gene>
    <name evidence="2" type="ORF">CPB84DRAFT_1769078</name>
</gene>
<feature type="transmembrane region" description="Helical" evidence="1">
    <location>
        <begin position="20"/>
        <end position="40"/>
    </location>
</feature>
<dbReference type="Proteomes" id="UP000724874">
    <property type="component" value="Unassembled WGS sequence"/>
</dbReference>
<dbReference type="AlphaFoldDB" id="A0A9P5NUK7"/>
<sequence>MQEGYGGGFLLCLDTSTRYVIKTIMIILLLEITCSMLTYISPGCTMWSPFPLPSFPE</sequence>
<dbReference type="EMBL" id="JADNYJ010000016">
    <property type="protein sequence ID" value="KAF8906951.1"/>
    <property type="molecule type" value="Genomic_DNA"/>
</dbReference>
<keyword evidence="1" id="KW-0812">Transmembrane</keyword>
<protein>
    <submittedName>
        <fullName evidence="2">Uncharacterized protein</fullName>
    </submittedName>
</protein>
<comment type="caution">
    <text evidence="2">The sequence shown here is derived from an EMBL/GenBank/DDBJ whole genome shotgun (WGS) entry which is preliminary data.</text>
</comment>
<evidence type="ECO:0000313" key="2">
    <source>
        <dbReference type="EMBL" id="KAF8906951.1"/>
    </source>
</evidence>
<name>A0A9P5NUK7_GYMJU</name>
<evidence type="ECO:0000313" key="3">
    <source>
        <dbReference type="Proteomes" id="UP000724874"/>
    </source>
</evidence>
<keyword evidence="1" id="KW-1133">Transmembrane helix</keyword>
<feature type="non-terminal residue" evidence="2">
    <location>
        <position position="1"/>
    </location>
</feature>
<evidence type="ECO:0000256" key="1">
    <source>
        <dbReference type="SAM" id="Phobius"/>
    </source>
</evidence>